<dbReference type="EMBL" id="MSKK01000008">
    <property type="protein sequence ID" value="OLO48173.1"/>
    <property type="molecule type" value="Genomic_DNA"/>
</dbReference>
<evidence type="ECO:0000313" key="4">
    <source>
        <dbReference type="Proteomes" id="UP000186471"/>
    </source>
</evidence>
<evidence type="ECO:0000256" key="2">
    <source>
        <dbReference type="SAM" id="Phobius"/>
    </source>
</evidence>
<name>A0A1Q8VJA4_9ACTO</name>
<keyword evidence="2" id="KW-0812">Transmembrane</keyword>
<feature type="transmembrane region" description="Helical" evidence="2">
    <location>
        <begin position="77"/>
        <end position="96"/>
    </location>
</feature>
<gene>
    <name evidence="3" type="ORF">BKH31_02795</name>
</gene>
<proteinExistence type="predicted"/>
<sequence>MQHSMYGAMLKMLAVIAIRSIIPLGAATIFLLSTQPETAAQVPSQSGAGIGRTMIALGGIVFLLWAVWPWRKVWGRFPWAFIASFLVAVGAGGLLMAVSPDYAASIFIAFMMLAGSYAVLAVEMVLTRPRILPPGAPWPPTSNGSTNRPTRPRWQ</sequence>
<protein>
    <submittedName>
        <fullName evidence="3">Uncharacterized protein</fullName>
    </submittedName>
</protein>
<dbReference type="AlphaFoldDB" id="A0A1Q8VJA4"/>
<keyword evidence="2" id="KW-1133">Transmembrane helix</keyword>
<reference evidence="3 4" key="1">
    <citation type="submission" date="2016-12" db="EMBL/GenBank/DDBJ databases">
        <title>Genomic comparison of strains in the 'Actinomyces naeslundii' group.</title>
        <authorList>
            <person name="Mughal S.R."/>
            <person name="Do T."/>
            <person name="Gilbert S.C."/>
            <person name="Witherden E.A."/>
            <person name="Didelot X."/>
            <person name="Beighton D."/>
        </authorList>
    </citation>
    <scope>NUCLEOTIDE SEQUENCE [LARGE SCALE GENOMIC DNA]</scope>
    <source>
        <strain evidence="3 4">R21091</strain>
    </source>
</reference>
<feature type="region of interest" description="Disordered" evidence="1">
    <location>
        <begin position="136"/>
        <end position="155"/>
    </location>
</feature>
<keyword evidence="2" id="KW-0472">Membrane</keyword>
<evidence type="ECO:0000313" key="3">
    <source>
        <dbReference type="EMBL" id="OLO48173.1"/>
    </source>
</evidence>
<evidence type="ECO:0000256" key="1">
    <source>
        <dbReference type="SAM" id="MobiDB-lite"/>
    </source>
</evidence>
<feature type="transmembrane region" description="Helical" evidence="2">
    <location>
        <begin position="102"/>
        <end position="122"/>
    </location>
</feature>
<dbReference type="Proteomes" id="UP000186471">
    <property type="component" value="Unassembled WGS sequence"/>
</dbReference>
<accession>A0A1Q8VJA4</accession>
<dbReference type="OrthoDB" id="9903806at2"/>
<dbReference type="RefSeq" id="WP_075410971.1">
    <property type="nucleotide sequence ID" value="NZ_MSKK01000008.1"/>
</dbReference>
<comment type="caution">
    <text evidence="3">The sequence shown here is derived from an EMBL/GenBank/DDBJ whole genome shotgun (WGS) entry which is preliminary data.</text>
</comment>
<feature type="transmembrane region" description="Helical" evidence="2">
    <location>
        <begin position="12"/>
        <end position="33"/>
    </location>
</feature>
<feature type="transmembrane region" description="Helical" evidence="2">
    <location>
        <begin position="53"/>
        <end position="70"/>
    </location>
</feature>
<organism evidence="3 4">
    <name type="scientific">Actinomyces oris</name>
    <dbReference type="NCBI Taxonomy" id="544580"/>
    <lineage>
        <taxon>Bacteria</taxon>
        <taxon>Bacillati</taxon>
        <taxon>Actinomycetota</taxon>
        <taxon>Actinomycetes</taxon>
        <taxon>Actinomycetales</taxon>
        <taxon>Actinomycetaceae</taxon>
        <taxon>Actinomyces</taxon>
    </lineage>
</organism>